<dbReference type="InterPro" id="IPR008979">
    <property type="entry name" value="Galactose-bd-like_sf"/>
</dbReference>
<dbReference type="Gene3D" id="3.20.20.70">
    <property type="entry name" value="Aldolase class I"/>
    <property type="match status" value="2"/>
</dbReference>
<dbReference type="SUPFAM" id="SSF49344">
    <property type="entry name" value="CBD9-like"/>
    <property type="match status" value="1"/>
</dbReference>
<dbReference type="PANTHER" id="PTHR35803:SF1">
    <property type="entry name" value="GLUCAN 1,4-ALPHA-GLUCOSIDASE SUSB"/>
    <property type="match status" value="1"/>
</dbReference>
<gene>
    <name evidence="3" type="ORF">DV733_00890</name>
</gene>
<dbReference type="Gene3D" id="2.70.98.10">
    <property type="match status" value="1"/>
</dbReference>
<dbReference type="Proteomes" id="UP000296706">
    <property type="component" value="Chromosome"/>
</dbReference>
<proteinExistence type="predicted"/>
<dbReference type="GO" id="GO:0030246">
    <property type="term" value="F:carbohydrate binding"/>
    <property type="evidence" value="ECO:0007669"/>
    <property type="project" value="InterPro"/>
</dbReference>
<dbReference type="EMBL" id="CP031310">
    <property type="protein sequence ID" value="QCC52842.1"/>
    <property type="molecule type" value="Genomic_DNA"/>
</dbReference>
<dbReference type="InterPro" id="IPR013785">
    <property type="entry name" value="Aldolase_TIM"/>
</dbReference>
<feature type="domain" description="CBM6" evidence="2">
    <location>
        <begin position="579"/>
        <end position="706"/>
    </location>
</feature>
<dbReference type="Gene3D" id="2.60.40.1190">
    <property type="match status" value="1"/>
</dbReference>
<feature type="region of interest" description="Disordered" evidence="1">
    <location>
        <begin position="1143"/>
        <end position="1190"/>
    </location>
</feature>
<dbReference type="Pfam" id="PF09985">
    <property type="entry name" value="Glucodextran_C"/>
    <property type="match status" value="1"/>
</dbReference>
<dbReference type="Gene3D" id="2.60.120.260">
    <property type="entry name" value="Galactose-binding domain-like"/>
    <property type="match status" value="1"/>
</dbReference>
<evidence type="ECO:0000313" key="3">
    <source>
        <dbReference type="EMBL" id="QCC52842.1"/>
    </source>
</evidence>
<dbReference type="PANTHER" id="PTHR35803">
    <property type="entry name" value="GLUCAN 1,4-ALPHA-GLUCOSIDASE SUSB-RELATED"/>
    <property type="match status" value="1"/>
</dbReference>
<keyword evidence="4" id="KW-1185">Reference proteome</keyword>
<accession>A0A4D6HIJ2</accession>
<feature type="compositionally biased region" description="Gly residues" evidence="1">
    <location>
        <begin position="1181"/>
        <end position="1190"/>
    </location>
</feature>
<dbReference type="AlphaFoldDB" id="A0A4D6HIJ2"/>
<dbReference type="InterPro" id="IPR019563">
    <property type="entry name" value="GH97_catalytic"/>
</dbReference>
<protein>
    <submittedName>
        <fullName evidence="3">Alpha-glucosidase</fullName>
    </submittedName>
</protein>
<dbReference type="STRING" id="1457250.GCA_000755225_02472"/>
<dbReference type="InterPro" id="IPR052720">
    <property type="entry name" value="Glycosyl_hydrolase_97"/>
</dbReference>
<name>A0A4D6HIJ2_9EURY</name>
<dbReference type="InterPro" id="IPR029486">
    <property type="entry name" value="GH97_N"/>
</dbReference>
<dbReference type="Pfam" id="PF03422">
    <property type="entry name" value="CBM_6"/>
    <property type="match status" value="1"/>
</dbReference>
<evidence type="ECO:0000313" key="4">
    <source>
        <dbReference type="Proteomes" id="UP000296706"/>
    </source>
</evidence>
<dbReference type="Pfam" id="PF14509">
    <property type="entry name" value="GH97_C"/>
    <property type="match status" value="1"/>
</dbReference>
<dbReference type="Pfam" id="PF10566">
    <property type="entry name" value="Glyco_hydro_97"/>
    <property type="match status" value="1"/>
</dbReference>
<evidence type="ECO:0000256" key="1">
    <source>
        <dbReference type="SAM" id="MobiDB-lite"/>
    </source>
</evidence>
<dbReference type="PROSITE" id="PS51175">
    <property type="entry name" value="CBM6"/>
    <property type="match status" value="1"/>
</dbReference>
<sequence>MTAAAAFSLTVPAQVAARVTDGQDDPVQTISSPDGSIEVTVDVGDGSLTYSVTHDGTTVVGDSALGFAFQNQPAFGDGLAVTGSERATTDQTWTPVWDQYDEIRNHHEELRIGLEESSDPGRSLTLAVRAFDDGAAFRYVFPEDSGFGDFVITGERTQFAFEGDHTSWWIQNDYNSYEYSYRETPLSELGSGTSYEGAHTPLTMRTENDRYVSVHEADLLDYAAMGLEPTETATTLESDLAPLPDGTKVTASAPHRTPWRTIQIADRPGALIESNLIVNCNEPLDPEHFPQGTDWIEPAKFIGIWWLMITGRASWQYRGPTQGNHAAQTERMKQYMDFASEHGIRSVLVEGWNQGWDSYPGSGDTMDFDQSYEDFDLEGVTDYGQSLDPPVEMTAHNETSGNISRYESQLAEDPNHFADYDDLGIHSIKTGYVADNGVRIDGEIHSHHCQPLVNHHHLVYREAAKNRQMLEVHEPVKPTGERRRFPNVMTKEGVLGQEYDSFGTNSPSHHVTFPFTRMLAGPVEYTPGIFDMDSGSGGIETTRAKQLAMYPTYLSGLHMVADLPSSYLADQPATLSVGGVSQAEFAELGPFSAEAAWGHAQGERYVPVDRSSGSTGSRLTWTVEDVPEAGEYDVHVRYANGTGSEGTLSVVAGDSETQVTFPKTDHWDVWNSVSTTMALDAGDNTVGLKLAAGDSGRINVDAIAISQPGESMPEPETAPIRGPTVEEFQFVEDVPAAGWDDTRVLDSVIGEYTVTARRKDEEWFVGVMTGDDARVLDVPLEFLDDAQYVAELYGDGPDAAFDTNLDDVSVEAALVDRQTTLLASLVGSGGMAVRLRPADADDQETLSSYERPTQNVSASIDSETLTSQPFATVTVANEGTHVGGTEIELLVDGEVVEALNARAGPDESRTISLGHRFTEGGTYEVEIRTGETTIATESVTAIRPQSVAAFLDGFGDDGGPGEFTYPSGSAYRSGAFDLQSFVVTSTPDRARFAFEVATLYDAREASRGFSPHMFVLWVHDPSADGGRTSARDDLGANVDFQRSWHYRVAVSGSTASVIRADGSTLVETAEIDTLVDIEGNTVTVAVPRSAFDGEVSTFSVAAGVHAGADGTLMAVAAEASESAFGGADPVENAPRLSDIVTPSDVEQSEALSYGSDDRASLPFVPLGEGADDGGETTPSGSGDGPGFGVVSGALGTAGGLAYGIRSLTNQDGGPEDRSDH</sequence>
<dbReference type="Pfam" id="PF14508">
    <property type="entry name" value="GH97_N"/>
    <property type="match status" value="1"/>
</dbReference>
<dbReference type="InterPro" id="IPR019248">
    <property type="entry name" value="Glucodextran_C"/>
</dbReference>
<evidence type="ECO:0000259" key="2">
    <source>
        <dbReference type="PROSITE" id="PS51175"/>
    </source>
</evidence>
<organism evidence="3 4">
    <name type="scientific">Halapricum salinum</name>
    <dbReference type="NCBI Taxonomy" id="1457250"/>
    <lineage>
        <taxon>Archaea</taxon>
        <taxon>Methanobacteriati</taxon>
        <taxon>Methanobacteriota</taxon>
        <taxon>Stenosarchaea group</taxon>
        <taxon>Halobacteria</taxon>
        <taxon>Halobacteriales</taxon>
        <taxon>Haloarculaceae</taxon>
        <taxon>Halapricum</taxon>
    </lineage>
</organism>
<dbReference type="SUPFAM" id="SSF49785">
    <property type="entry name" value="Galactose-binding domain-like"/>
    <property type="match status" value="1"/>
</dbReference>
<dbReference type="InterPro" id="IPR005084">
    <property type="entry name" value="CBM6"/>
</dbReference>
<reference evidence="3 4" key="1">
    <citation type="journal article" date="2019" name="Nat. Commun.">
        <title>A new type of DNA phosphorothioation-based antiviral system in archaea.</title>
        <authorList>
            <person name="Xiong L."/>
            <person name="Liu S."/>
            <person name="Chen S."/>
            <person name="Xiao Y."/>
            <person name="Zhu B."/>
            <person name="Gao Y."/>
            <person name="Zhang Y."/>
            <person name="Chen B."/>
            <person name="Luo J."/>
            <person name="Deng Z."/>
            <person name="Chen X."/>
            <person name="Wang L."/>
            <person name="Chen S."/>
        </authorList>
    </citation>
    <scope>NUCLEOTIDE SEQUENCE [LARGE SCALE GENOMIC DNA]</scope>
    <source>
        <strain evidence="3 4">CBA1105</strain>
    </source>
</reference>
<dbReference type="InterPro" id="IPR014718">
    <property type="entry name" value="GH-type_carb-bd"/>
</dbReference>
<dbReference type="InterPro" id="IPR029483">
    <property type="entry name" value="GH97_C"/>
</dbReference>
<dbReference type="KEGG" id="hsn:DV733_00890"/>